<dbReference type="InterPro" id="IPR034361">
    <property type="entry name" value="PHIP1_RRM1"/>
</dbReference>
<evidence type="ECO:0000256" key="3">
    <source>
        <dbReference type="PROSITE-ProRule" id="PRU00176"/>
    </source>
</evidence>
<dbReference type="Gene3D" id="3.30.70.330">
    <property type="match status" value="2"/>
</dbReference>
<dbReference type="PROSITE" id="PS50102">
    <property type="entry name" value="RRM"/>
    <property type="match status" value="2"/>
</dbReference>
<dbReference type="PANTHER" id="PTHR23236">
    <property type="entry name" value="EUKARYOTIC TRANSLATION INITIATION FACTOR 4B/4H"/>
    <property type="match status" value="1"/>
</dbReference>
<keyword evidence="2" id="KW-0862">Zinc</keyword>
<feature type="region of interest" description="Disordered" evidence="4">
    <location>
        <begin position="409"/>
        <end position="430"/>
    </location>
</feature>
<feature type="compositionally biased region" description="Polar residues" evidence="4">
    <location>
        <begin position="170"/>
        <end position="179"/>
    </location>
</feature>
<dbReference type="PROSITE" id="PS50158">
    <property type="entry name" value="ZF_CCHC"/>
    <property type="match status" value="1"/>
</dbReference>
<name>A0AAV8TGJ2_9ROSI</name>
<dbReference type="InterPro" id="IPR000504">
    <property type="entry name" value="RRM_dom"/>
</dbReference>
<organism evidence="7 8">
    <name type="scientific">Erythroxylum novogranatense</name>
    <dbReference type="NCBI Taxonomy" id="1862640"/>
    <lineage>
        <taxon>Eukaryota</taxon>
        <taxon>Viridiplantae</taxon>
        <taxon>Streptophyta</taxon>
        <taxon>Embryophyta</taxon>
        <taxon>Tracheophyta</taxon>
        <taxon>Spermatophyta</taxon>
        <taxon>Magnoliopsida</taxon>
        <taxon>eudicotyledons</taxon>
        <taxon>Gunneridae</taxon>
        <taxon>Pentapetalae</taxon>
        <taxon>rosids</taxon>
        <taxon>fabids</taxon>
        <taxon>Malpighiales</taxon>
        <taxon>Erythroxylaceae</taxon>
        <taxon>Erythroxylum</taxon>
    </lineage>
</organism>
<keyword evidence="1 3" id="KW-0694">RNA-binding</keyword>
<feature type="compositionally biased region" description="Basic and acidic residues" evidence="4">
    <location>
        <begin position="409"/>
        <end position="419"/>
    </location>
</feature>
<dbReference type="SUPFAM" id="SSF57756">
    <property type="entry name" value="Retrovirus zinc finger-like domains"/>
    <property type="match status" value="1"/>
</dbReference>
<reference evidence="7 8" key="1">
    <citation type="submission" date="2021-09" db="EMBL/GenBank/DDBJ databases">
        <title>Genomic insights and catalytic innovation underlie evolution of tropane alkaloids biosynthesis.</title>
        <authorList>
            <person name="Wang Y.-J."/>
            <person name="Tian T."/>
            <person name="Huang J.-P."/>
            <person name="Huang S.-X."/>
        </authorList>
    </citation>
    <scope>NUCLEOTIDE SEQUENCE [LARGE SCALE GENOMIC DNA]</scope>
    <source>
        <strain evidence="7">KIB-2018</strain>
        <tissue evidence="7">Leaf</tissue>
    </source>
</reference>
<feature type="region of interest" description="Disordered" evidence="4">
    <location>
        <begin position="1"/>
        <end position="180"/>
    </location>
</feature>
<feature type="region of interest" description="Disordered" evidence="4">
    <location>
        <begin position="365"/>
        <end position="396"/>
    </location>
</feature>
<dbReference type="CDD" id="cd12271">
    <property type="entry name" value="RRM1_PHIP1"/>
    <property type="match status" value="1"/>
</dbReference>
<dbReference type="InterPro" id="IPR001878">
    <property type="entry name" value="Znf_CCHC"/>
</dbReference>
<dbReference type="Pfam" id="PF00098">
    <property type="entry name" value="zf-CCHC"/>
    <property type="match status" value="1"/>
</dbReference>
<evidence type="ECO:0000259" key="5">
    <source>
        <dbReference type="PROSITE" id="PS50102"/>
    </source>
</evidence>
<dbReference type="InterPro" id="IPR036875">
    <property type="entry name" value="Znf_CCHC_sf"/>
</dbReference>
<feature type="compositionally biased region" description="Basic residues" evidence="4">
    <location>
        <begin position="55"/>
        <end position="68"/>
    </location>
</feature>
<feature type="compositionally biased region" description="Polar residues" evidence="4">
    <location>
        <begin position="86"/>
        <end position="95"/>
    </location>
</feature>
<evidence type="ECO:0000256" key="4">
    <source>
        <dbReference type="SAM" id="MobiDB-lite"/>
    </source>
</evidence>
<comment type="caution">
    <text evidence="7">The sequence shown here is derived from an EMBL/GenBank/DDBJ whole genome shotgun (WGS) entry which is preliminary data.</text>
</comment>
<dbReference type="SMART" id="SM00343">
    <property type="entry name" value="ZnF_C2HC"/>
    <property type="match status" value="1"/>
</dbReference>
<dbReference type="GO" id="GO:0003723">
    <property type="term" value="F:RNA binding"/>
    <property type="evidence" value="ECO:0007669"/>
    <property type="project" value="UniProtKB-UniRule"/>
</dbReference>
<proteinExistence type="predicted"/>
<evidence type="ECO:0000313" key="7">
    <source>
        <dbReference type="EMBL" id="KAJ8765917.1"/>
    </source>
</evidence>
<dbReference type="Proteomes" id="UP001159364">
    <property type="component" value="Linkage Group LG05"/>
</dbReference>
<dbReference type="GO" id="GO:0008270">
    <property type="term" value="F:zinc ion binding"/>
    <property type="evidence" value="ECO:0007669"/>
    <property type="project" value="UniProtKB-KW"/>
</dbReference>
<dbReference type="EMBL" id="JAIWQS010000005">
    <property type="protein sequence ID" value="KAJ8765917.1"/>
    <property type="molecule type" value="Genomic_DNA"/>
</dbReference>
<sequence>MVLSNKKLKQKLRTAKAEPFTDTVSSGIDPNSSGGSSMKPESSLDIENLEQAVRQRPRLTKRAKRRKTLSLLGLDSARKNPKGENGVQSNGSEGTLVSKVENRESEDKSEEMKKKKRHREEAESEEKGLKEDGSIKEAKKSKKKKKKKTKKEKKDNIEQDNIDVDDGGVSTVTNGNNESNEVKNEDATKVYVGGIPYYSTEDDIRSFFEGCGTMTGVDCMKFPDSGKFRGIAIITFKTEAAAKRALALDGADMGGFYLKIKAYKATRTNKLSNFAPGMVKGYNRIYVGNLPWDVTEDEVRNFFSDSNVSSIRFGKDKETGEFRGYAHVDFSDNLSLIMALKLDQRILCGRPIKISCAVPKKDAKDHSTALPATEETTAEGTKGEGISNGGGLSSVSGKIRRRTCYECGEKGHISTDCPKKQTAVTNGNTS</sequence>
<evidence type="ECO:0000256" key="1">
    <source>
        <dbReference type="ARBA" id="ARBA00022884"/>
    </source>
</evidence>
<accession>A0AAV8TGJ2</accession>
<feature type="compositionally biased region" description="Basic and acidic residues" evidence="4">
    <location>
        <begin position="100"/>
        <end position="138"/>
    </location>
</feature>
<gene>
    <name evidence="7" type="ORF">K2173_020433</name>
</gene>
<evidence type="ECO:0000259" key="6">
    <source>
        <dbReference type="PROSITE" id="PS50158"/>
    </source>
</evidence>
<dbReference type="InterPro" id="IPR012677">
    <property type="entry name" value="Nucleotide-bd_a/b_plait_sf"/>
</dbReference>
<feature type="domain" description="CCHC-type" evidence="6">
    <location>
        <begin position="404"/>
        <end position="419"/>
    </location>
</feature>
<dbReference type="InterPro" id="IPR035979">
    <property type="entry name" value="RBD_domain_sf"/>
</dbReference>
<feature type="compositionally biased region" description="Basic residues" evidence="4">
    <location>
        <begin position="139"/>
        <end position="151"/>
    </location>
</feature>
<dbReference type="SUPFAM" id="SSF54928">
    <property type="entry name" value="RNA-binding domain, RBD"/>
    <property type="match status" value="2"/>
</dbReference>
<dbReference type="Gene3D" id="4.10.60.10">
    <property type="entry name" value="Zinc finger, CCHC-type"/>
    <property type="match status" value="1"/>
</dbReference>
<feature type="domain" description="RRM" evidence="5">
    <location>
        <begin position="188"/>
        <end position="265"/>
    </location>
</feature>
<evidence type="ECO:0000313" key="8">
    <source>
        <dbReference type="Proteomes" id="UP001159364"/>
    </source>
</evidence>
<evidence type="ECO:0000256" key="2">
    <source>
        <dbReference type="PROSITE-ProRule" id="PRU00047"/>
    </source>
</evidence>
<dbReference type="PANTHER" id="PTHR23236:SF24">
    <property type="entry name" value="PHRAGMOPLASTIN INTERACTING PROTEIN 1"/>
    <property type="match status" value="1"/>
</dbReference>
<dbReference type="Pfam" id="PF00076">
    <property type="entry name" value="RRM_1"/>
    <property type="match status" value="2"/>
</dbReference>
<dbReference type="SMART" id="SM00360">
    <property type="entry name" value="RRM"/>
    <property type="match status" value="2"/>
</dbReference>
<keyword evidence="8" id="KW-1185">Reference proteome</keyword>
<keyword evidence="2" id="KW-0863">Zinc-finger</keyword>
<feature type="domain" description="RRM" evidence="5">
    <location>
        <begin position="283"/>
        <end position="359"/>
    </location>
</feature>
<keyword evidence="2" id="KW-0479">Metal-binding</keyword>
<dbReference type="AlphaFoldDB" id="A0AAV8TGJ2"/>
<feature type="compositionally biased region" description="Polar residues" evidence="4">
    <location>
        <begin position="22"/>
        <end position="31"/>
    </location>
</feature>
<feature type="compositionally biased region" description="Basic residues" evidence="4">
    <location>
        <begin position="1"/>
        <end position="14"/>
    </location>
</feature>
<protein>
    <submittedName>
        <fullName evidence="7">Uncharacterized protein</fullName>
    </submittedName>
</protein>